<dbReference type="EMBL" id="KQ418049">
    <property type="protein sequence ID" value="KOF89064.1"/>
    <property type="molecule type" value="Genomic_DNA"/>
</dbReference>
<dbReference type="AlphaFoldDB" id="A0A0L8HIV3"/>
<gene>
    <name evidence="1" type="ORF">OCBIM_22013699mg</name>
</gene>
<evidence type="ECO:0000313" key="1">
    <source>
        <dbReference type="EMBL" id="KOF89064.1"/>
    </source>
</evidence>
<name>A0A0L8HIV3_OCTBM</name>
<reference evidence="1" key="1">
    <citation type="submission" date="2015-07" db="EMBL/GenBank/DDBJ databases">
        <title>MeaNS - Measles Nucleotide Surveillance Program.</title>
        <authorList>
            <person name="Tran T."/>
            <person name="Druce J."/>
        </authorList>
    </citation>
    <scope>NUCLEOTIDE SEQUENCE</scope>
    <source>
        <strain evidence="1">UCB-OBI-ISO-001</strain>
        <tissue evidence="1">Gonad</tissue>
    </source>
</reference>
<accession>A0A0L8HIV3</accession>
<sequence length="87" mass="9947">MAYLGHYILEAFFLLPKFPHSFHLDRLSLLSPADVLYTYVSRSSYTQFFSQLSSTLFNIFNITGPAEHSCLFLHKKGKGDNSEVLNN</sequence>
<protein>
    <submittedName>
        <fullName evidence="1">Uncharacterized protein</fullName>
    </submittedName>
</protein>
<organism evidence="1">
    <name type="scientific">Octopus bimaculoides</name>
    <name type="common">California two-spotted octopus</name>
    <dbReference type="NCBI Taxonomy" id="37653"/>
    <lineage>
        <taxon>Eukaryota</taxon>
        <taxon>Metazoa</taxon>
        <taxon>Spiralia</taxon>
        <taxon>Lophotrochozoa</taxon>
        <taxon>Mollusca</taxon>
        <taxon>Cephalopoda</taxon>
        <taxon>Coleoidea</taxon>
        <taxon>Octopodiformes</taxon>
        <taxon>Octopoda</taxon>
        <taxon>Incirrata</taxon>
        <taxon>Octopodidae</taxon>
        <taxon>Octopus</taxon>
    </lineage>
</organism>
<proteinExistence type="predicted"/>